<dbReference type="EC" id="5.2.1.8" evidence="2 5"/>
<keyword evidence="9" id="KW-1185">Reference proteome</keyword>
<dbReference type="InterPro" id="IPR046357">
    <property type="entry name" value="PPIase_dom_sf"/>
</dbReference>
<dbReference type="PANTHER" id="PTHR43811:SF19">
    <property type="entry name" value="39 KDA FK506-BINDING NUCLEAR PROTEIN"/>
    <property type="match status" value="1"/>
</dbReference>
<feature type="region of interest" description="Disordered" evidence="6">
    <location>
        <begin position="192"/>
        <end position="218"/>
    </location>
</feature>
<evidence type="ECO:0000256" key="6">
    <source>
        <dbReference type="SAM" id="MobiDB-lite"/>
    </source>
</evidence>
<feature type="domain" description="PPIase FKBP-type" evidence="7">
    <location>
        <begin position="455"/>
        <end position="543"/>
    </location>
</feature>
<evidence type="ECO:0000313" key="9">
    <source>
        <dbReference type="Proteomes" id="UP000233551"/>
    </source>
</evidence>
<feature type="compositionally biased region" description="Basic and acidic residues" evidence="6">
    <location>
        <begin position="292"/>
        <end position="312"/>
    </location>
</feature>
<feature type="compositionally biased region" description="Polar residues" evidence="6">
    <location>
        <begin position="257"/>
        <end position="274"/>
    </location>
</feature>
<dbReference type="GO" id="GO:0003755">
    <property type="term" value="F:peptidyl-prolyl cis-trans isomerase activity"/>
    <property type="evidence" value="ECO:0007669"/>
    <property type="project" value="UniProtKB-KW"/>
</dbReference>
<reference evidence="8 9" key="1">
    <citation type="submission" date="2017-11" db="EMBL/GenBank/DDBJ databases">
        <title>De-novo sequencing of pomegranate (Punica granatum L.) genome.</title>
        <authorList>
            <person name="Akparov Z."/>
            <person name="Amiraslanov A."/>
            <person name="Hajiyeva S."/>
            <person name="Abbasov M."/>
            <person name="Kaur K."/>
            <person name="Hamwieh A."/>
            <person name="Solovyev V."/>
            <person name="Salamov A."/>
            <person name="Braich B."/>
            <person name="Kosarev P."/>
            <person name="Mahmoud A."/>
            <person name="Hajiyev E."/>
            <person name="Babayeva S."/>
            <person name="Izzatullayeva V."/>
            <person name="Mammadov A."/>
            <person name="Mammadov A."/>
            <person name="Sharifova S."/>
            <person name="Ojaghi J."/>
            <person name="Eynullazada K."/>
            <person name="Bayramov B."/>
            <person name="Abdulazimova A."/>
            <person name="Shahmuradov I."/>
        </authorList>
    </citation>
    <scope>NUCLEOTIDE SEQUENCE [LARGE SCALE GENOMIC DNA]</scope>
    <source>
        <strain evidence="9">cv. AG2017</strain>
        <tissue evidence="8">Leaf</tissue>
    </source>
</reference>
<dbReference type="STRING" id="22663.A0A2I0JUQ8"/>
<evidence type="ECO:0000256" key="2">
    <source>
        <dbReference type="ARBA" id="ARBA00013194"/>
    </source>
</evidence>
<keyword evidence="4 5" id="KW-0413">Isomerase</keyword>
<dbReference type="Gene3D" id="3.10.50.40">
    <property type="match status" value="1"/>
</dbReference>
<accession>A0A2I0JUQ8</accession>
<evidence type="ECO:0000313" key="8">
    <source>
        <dbReference type="EMBL" id="PKI60044.1"/>
    </source>
</evidence>
<dbReference type="InterPro" id="IPR041232">
    <property type="entry name" value="NPL"/>
</dbReference>
<feature type="compositionally biased region" description="Acidic residues" evidence="6">
    <location>
        <begin position="198"/>
        <end position="218"/>
    </location>
</feature>
<comment type="caution">
    <text evidence="8">The sequence shown here is derived from an EMBL/GenBank/DDBJ whole genome shotgun (WGS) entry which is preliminary data.</text>
</comment>
<evidence type="ECO:0000256" key="3">
    <source>
        <dbReference type="ARBA" id="ARBA00023110"/>
    </source>
</evidence>
<sequence>MAFSTQSGSAQLPFCQPKILGRSKGSWADPLGSAQLPFDRPKILEWLDWGLADPIIIINHNPMGSHQFSGVKKWGFGVEVKPGKGVSPYGAAANALGKLRITQATLGGGSSNEKTTLQCLTEEKKRPIFLCTLLPDRIESCSLDLEFDEDDSVTFSVLGSRSIHISGYFLEEDEADAGEDDYGFDHLEEDISSMGSEESSDYSGDDASESDLYFDSDDERYNVVPKSGVVIEEITDEEKAVNENSQSKQEKKNKQNGSVENLHQGQIVPRNSASVPVLESEDEDGFPISKTAPEKKSEEAAKQVDNETTEKVQKKKKRNIKTIEQDDQSDRQKKGKKQKKLDKEGKNDKETHDSGTATVMEDQKEFNEVTNGEAHQVLPQEPPNENNENQAEKKKKKKKNKKSQESGDQQATTTGKKNESNLIEEKPSQVRTFPNGLVVEELAMGKPDGKRAAPGKRVSVHYIGKLQKNGEIFDSNVGRAPFKFRLGIGQVIKGWDVGVNGMRVGDKRRLVIPPSMGYGVKGAGGKIPPNSWLVFDVELVDVR</sequence>
<dbReference type="PROSITE" id="PS50059">
    <property type="entry name" value="FKBP_PPIASE"/>
    <property type="match status" value="1"/>
</dbReference>
<gene>
    <name evidence="8" type="ORF">CRG98_019529</name>
</gene>
<comment type="catalytic activity">
    <reaction evidence="1 5">
        <text>[protein]-peptidylproline (omega=180) = [protein]-peptidylproline (omega=0)</text>
        <dbReference type="Rhea" id="RHEA:16237"/>
        <dbReference type="Rhea" id="RHEA-COMP:10747"/>
        <dbReference type="Rhea" id="RHEA-COMP:10748"/>
        <dbReference type="ChEBI" id="CHEBI:83833"/>
        <dbReference type="ChEBI" id="CHEBI:83834"/>
        <dbReference type="EC" id="5.2.1.8"/>
    </reaction>
</comment>
<protein>
    <recommendedName>
        <fullName evidence="2 5">peptidylprolyl isomerase</fullName>
        <ecNumber evidence="2 5">5.2.1.8</ecNumber>
    </recommendedName>
</protein>
<dbReference type="EMBL" id="PGOL01001193">
    <property type="protein sequence ID" value="PKI60044.1"/>
    <property type="molecule type" value="Genomic_DNA"/>
</dbReference>
<dbReference type="Pfam" id="PF00254">
    <property type="entry name" value="FKBP_C"/>
    <property type="match status" value="1"/>
</dbReference>
<dbReference type="FunFam" id="3.10.50.40:FF:000006">
    <property type="entry name" value="Peptidyl-prolyl cis-trans isomerase"/>
    <property type="match status" value="1"/>
</dbReference>
<feature type="compositionally biased region" description="Basic and acidic residues" evidence="6">
    <location>
        <begin position="341"/>
        <end position="353"/>
    </location>
</feature>
<dbReference type="Proteomes" id="UP000233551">
    <property type="component" value="Unassembled WGS sequence"/>
</dbReference>
<feature type="compositionally biased region" description="Polar residues" evidence="6">
    <location>
        <begin position="406"/>
        <end position="415"/>
    </location>
</feature>
<evidence type="ECO:0000256" key="4">
    <source>
        <dbReference type="ARBA" id="ARBA00023235"/>
    </source>
</evidence>
<dbReference type="SUPFAM" id="SSF54534">
    <property type="entry name" value="FKBP-like"/>
    <property type="match status" value="1"/>
</dbReference>
<dbReference type="AlphaFoldDB" id="A0A2I0JUQ8"/>
<dbReference type="PANTHER" id="PTHR43811">
    <property type="entry name" value="FKBP-TYPE PEPTIDYL-PROLYL CIS-TRANS ISOMERASE FKPA"/>
    <property type="match status" value="1"/>
</dbReference>
<feature type="region of interest" description="Disordered" evidence="6">
    <location>
        <begin position="235"/>
        <end position="427"/>
    </location>
</feature>
<keyword evidence="3 5" id="KW-0697">Rotamase</keyword>
<dbReference type="InterPro" id="IPR001179">
    <property type="entry name" value="PPIase_FKBP_dom"/>
</dbReference>
<feature type="compositionally biased region" description="Basic and acidic residues" evidence="6">
    <location>
        <begin position="321"/>
        <end position="332"/>
    </location>
</feature>
<dbReference type="Pfam" id="PF17800">
    <property type="entry name" value="NPL"/>
    <property type="match status" value="1"/>
</dbReference>
<evidence type="ECO:0000256" key="1">
    <source>
        <dbReference type="ARBA" id="ARBA00000971"/>
    </source>
</evidence>
<dbReference type="Gene3D" id="2.60.120.340">
    <property type="entry name" value="Nucleoplasmin core domain"/>
    <property type="match status" value="1"/>
</dbReference>
<evidence type="ECO:0000259" key="7">
    <source>
        <dbReference type="PROSITE" id="PS50059"/>
    </source>
</evidence>
<evidence type="ECO:0000256" key="5">
    <source>
        <dbReference type="PROSITE-ProRule" id="PRU00277"/>
    </source>
</evidence>
<feature type="compositionally biased region" description="Basic and acidic residues" evidence="6">
    <location>
        <begin position="416"/>
        <end position="427"/>
    </location>
</feature>
<name>A0A2I0JUQ8_PUNGR</name>
<proteinExistence type="predicted"/>
<organism evidence="8 9">
    <name type="scientific">Punica granatum</name>
    <name type="common">Pomegranate</name>
    <dbReference type="NCBI Taxonomy" id="22663"/>
    <lineage>
        <taxon>Eukaryota</taxon>
        <taxon>Viridiplantae</taxon>
        <taxon>Streptophyta</taxon>
        <taxon>Embryophyta</taxon>
        <taxon>Tracheophyta</taxon>
        <taxon>Spermatophyta</taxon>
        <taxon>Magnoliopsida</taxon>
        <taxon>eudicotyledons</taxon>
        <taxon>Gunneridae</taxon>
        <taxon>Pentapetalae</taxon>
        <taxon>rosids</taxon>
        <taxon>malvids</taxon>
        <taxon>Myrtales</taxon>
        <taxon>Lythraceae</taxon>
        <taxon>Punica</taxon>
    </lineage>
</organism>